<proteinExistence type="inferred from homology"/>
<dbReference type="RefSeq" id="WP_208010594.1">
    <property type="nucleotide sequence ID" value="NZ_CP071796.1"/>
</dbReference>
<dbReference type="PANTHER" id="PTHR47235">
    <property type="entry name" value="BLR6548 PROTEIN"/>
    <property type="match status" value="1"/>
</dbReference>
<organism evidence="5 6">
    <name type="scientific">Ottowia testudinis</name>
    <dbReference type="NCBI Taxonomy" id="2816950"/>
    <lineage>
        <taxon>Bacteria</taxon>
        <taxon>Pseudomonadati</taxon>
        <taxon>Pseudomonadota</taxon>
        <taxon>Betaproteobacteria</taxon>
        <taxon>Burkholderiales</taxon>
        <taxon>Comamonadaceae</taxon>
        <taxon>Ottowia</taxon>
    </lineage>
</organism>
<accession>A0A975H4T0</accession>
<keyword evidence="6" id="KW-1185">Reference proteome</keyword>
<evidence type="ECO:0000256" key="2">
    <source>
        <dbReference type="ARBA" id="ARBA00022729"/>
    </source>
</evidence>
<evidence type="ECO:0000313" key="5">
    <source>
        <dbReference type="EMBL" id="QTD46695.1"/>
    </source>
</evidence>
<sequence>MTLIARYSVAVVLASCASAVWAQDIVIGLNQPLSGPNAAAGQERLTVTQALFDRVNAAGGIGGRKLKLQAMDDKFQNEQAAANYRDLAGGPAVALLSCSGTGACSAIAPEVNKLKLPVIAPIAGGGAMRSGGNPYIFNLRPTTLDEINAMVKQMLLVGQKNIALVYQNDGFGKSGQAAAEQVFKQNNVKPAGEFPVEPGGADADQVAAALAKLPGLHGVVMVASPNATVKTIVATRKAGSAAQFYNLAAQANAQVVKDLGTNTRGVVFAALVPHPWSTIVPIAKEYRDTVGTKANYSYAGMEFFIGAKLLVDAIKRAGPTVTRDTLVKALESMDEQHFGPMRVRYTSSDHEGSKYVNLTMIGQDGKFVQ</sequence>
<dbReference type="InterPro" id="IPR028082">
    <property type="entry name" value="Peripla_BP_I"/>
</dbReference>
<dbReference type="AlphaFoldDB" id="A0A975H4T0"/>
<evidence type="ECO:0000256" key="3">
    <source>
        <dbReference type="SAM" id="SignalP"/>
    </source>
</evidence>
<dbReference type="EMBL" id="CP071796">
    <property type="protein sequence ID" value="QTD46695.1"/>
    <property type="molecule type" value="Genomic_DNA"/>
</dbReference>
<dbReference type="Pfam" id="PF13458">
    <property type="entry name" value="Peripla_BP_6"/>
    <property type="match status" value="1"/>
</dbReference>
<protein>
    <submittedName>
        <fullName evidence="5">ABC transporter substrate-binding protein</fullName>
    </submittedName>
</protein>
<feature type="chain" id="PRO_5037216788" evidence="3">
    <location>
        <begin position="23"/>
        <end position="369"/>
    </location>
</feature>
<feature type="signal peptide" evidence="3">
    <location>
        <begin position="1"/>
        <end position="22"/>
    </location>
</feature>
<dbReference type="PANTHER" id="PTHR47235:SF1">
    <property type="entry name" value="BLR6548 PROTEIN"/>
    <property type="match status" value="1"/>
</dbReference>
<evidence type="ECO:0000313" key="6">
    <source>
        <dbReference type="Proteomes" id="UP000663903"/>
    </source>
</evidence>
<evidence type="ECO:0000259" key="4">
    <source>
        <dbReference type="Pfam" id="PF13458"/>
    </source>
</evidence>
<dbReference type="CDD" id="cd06326">
    <property type="entry name" value="PBP1_ABC_ligand_binding-like"/>
    <property type="match status" value="1"/>
</dbReference>
<dbReference type="KEGG" id="otd:J1M35_07425"/>
<gene>
    <name evidence="5" type="ORF">J1M35_07425</name>
</gene>
<feature type="domain" description="Leucine-binding protein" evidence="4">
    <location>
        <begin position="25"/>
        <end position="365"/>
    </location>
</feature>
<dbReference type="Gene3D" id="3.40.50.2300">
    <property type="match status" value="2"/>
</dbReference>
<keyword evidence="2 3" id="KW-0732">Signal</keyword>
<name>A0A975H4T0_9BURK</name>
<dbReference type="InterPro" id="IPR028081">
    <property type="entry name" value="Leu-bd"/>
</dbReference>
<dbReference type="Proteomes" id="UP000663903">
    <property type="component" value="Chromosome"/>
</dbReference>
<comment type="similarity">
    <text evidence="1">Belongs to the leucine-binding protein family.</text>
</comment>
<evidence type="ECO:0000256" key="1">
    <source>
        <dbReference type="ARBA" id="ARBA00010062"/>
    </source>
</evidence>
<dbReference type="SUPFAM" id="SSF53822">
    <property type="entry name" value="Periplasmic binding protein-like I"/>
    <property type="match status" value="1"/>
</dbReference>
<reference evidence="5" key="1">
    <citation type="submission" date="2021-03" db="EMBL/GenBank/DDBJ databases">
        <title>Ottowia sp. 27C isolated from the cloaca of a Giant Asian pond turtle (Heosemys grandis).</title>
        <authorList>
            <person name="Spergser J."/>
            <person name="Busse H.-J."/>
        </authorList>
    </citation>
    <scope>NUCLEOTIDE SEQUENCE</scope>
    <source>
        <strain evidence="5">27C</strain>
    </source>
</reference>